<dbReference type="EMBL" id="MHQY01000013">
    <property type="protein sequence ID" value="OHA14190.1"/>
    <property type="molecule type" value="Genomic_DNA"/>
</dbReference>
<evidence type="ECO:0000313" key="1">
    <source>
        <dbReference type="EMBL" id="OHA14190.1"/>
    </source>
</evidence>
<sequence>MKKALILVLLLIGLAIIVPVISLAETVAEKPNLPAGYESWPNKYEGSCQIKQDEGVSMSAFVRTFPKEKRVEVVLTLTQEKNLFFATHAIGTKNAPDFIKSYIKTNTKWLDIDNLPKGDLILMEEFKQKNQKLNEYVESVMTSGDCGEDNIKGFKKFWEPQFEFESGSQK</sequence>
<evidence type="ECO:0000313" key="2">
    <source>
        <dbReference type="Proteomes" id="UP000177171"/>
    </source>
</evidence>
<protein>
    <submittedName>
        <fullName evidence="1">Uncharacterized protein</fullName>
    </submittedName>
</protein>
<proteinExistence type="predicted"/>
<organism evidence="1 2">
    <name type="scientific">Candidatus Sungbacteria bacterium RIFCSPLOWO2_12_FULL_41_11</name>
    <dbReference type="NCBI Taxonomy" id="1802286"/>
    <lineage>
        <taxon>Bacteria</taxon>
        <taxon>Candidatus Sungiibacteriota</taxon>
    </lineage>
</organism>
<reference evidence="1 2" key="1">
    <citation type="journal article" date="2016" name="Nat. Commun.">
        <title>Thousands of microbial genomes shed light on interconnected biogeochemical processes in an aquifer system.</title>
        <authorList>
            <person name="Anantharaman K."/>
            <person name="Brown C.T."/>
            <person name="Hug L.A."/>
            <person name="Sharon I."/>
            <person name="Castelle C.J."/>
            <person name="Probst A.J."/>
            <person name="Thomas B.C."/>
            <person name="Singh A."/>
            <person name="Wilkins M.J."/>
            <person name="Karaoz U."/>
            <person name="Brodie E.L."/>
            <person name="Williams K.H."/>
            <person name="Hubbard S.S."/>
            <person name="Banfield J.F."/>
        </authorList>
    </citation>
    <scope>NUCLEOTIDE SEQUENCE [LARGE SCALE GENOMIC DNA]</scope>
</reference>
<gene>
    <name evidence="1" type="ORF">A3G49_03035</name>
</gene>
<dbReference type="AlphaFoldDB" id="A0A1G2LRC3"/>
<dbReference type="Proteomes" id="UP000177171">
    <property type="component" value="Unassembled WGS sequence"/>
</dbReference>
<accession>A0A1G2LRC3</accession>
<comment type="caution">
    <text evidence="1">The sequence shown here is derived from an EMBL/GenBank/DDBJ whole genome shotgun (WGS) entry which is preliminary data.</text>
</comment>
<name>A0A1G2LRC3_9BACT</name>